<dbReference type="EMBL" id="WJQU01000002">
    <property type="protein sequence ID" value="KAJ6642841.1"/>
    <property type="molecule type" value="Genomic_DNA"/>
</dbReference>
<protein>
    <submittedName>
        <fullName evidence="1">Uncharacterized protein</fullName>
    </submittedName>
</protein>
<keyword evidence="2" id="KW-1185">Reference proteome</keyword>
<accession>A0A9Q0N3M5</accession>
<name>A0A9Q0N3M5_9DIPT</name>
<evidence type="ECO:0000313" key="2">
    <source>
        <dbReference type="Proteomes" id="UP001151699"/>
    </source>
</evidence>
<feature type="non-terminal residue" evidence="1">
    <location>
        <position position="70"/>
    </location>
</feature>
<organism evidence="1 2">
    <name type="scientific">Pseudolycoriella hygida</name>
    <dbReference type="NCBI Taxonomy" id="35572"/>
    <lineage>
        <taxon>Eukaryota</taxon>
        <taxon>Metazoa</taxon>
        <taxon>Ecdysozoa</taxon>
        <taxon>Arthropoda</taxon>
        <taxon>Hexapoda</taxon>
        <taxon>Insecta</taxon>
        <taxon>Pterygota</taxon>
        <taxon>Neoptera</taxon>
        <taxon>Endopterygota</taxon>
        <taxon>Diptera</taxon>
        <taxon>Nematocera</taxon>
        <taxon>Sciaroidea</taxon>
        <taxon>Sciaridae</taxon>
        <taxon>Pseudolycoriella</taxon>
    </lineage>
</organism>
<dbReference type="Proteomes" id="UP001151699">
    <property type="component" value="Chromosome B"/>
</dbReference>
<dbReference type="AlphaFoldDB" id="A0A9Q0N3M5"/>
<reference evidence="1" key="1">
    <citation type="submission" date="2022-07" db="EMBL/GenBank/DDBJ databases">
        <authorList>
            <person name="Trinca V."/>
            <person name="Uliana J.V.C."/>
            <person name="Torres T.T."/>
            <person name="Ward R.J."/>
            <person name="Monesi N."/>
        </authorList>
    </citation>
    <scope>NUCLEOTIDE SEQUENCE</scope>
    <source>
        <strain evidence="1">HSMRA1968</strain>
        <tissue evidence="1">Whole embryos</tissue>
    </source>
</reference>
<gene>
    <name evidence="1" type="ORF">Bhyg_07795</name>
</gene>
<sequence>MKPRIRKKLSGVDSFVVEGIEAFEVLRTTLKVFDSDPDLKKLVNSVDSSEKYLKARYSTHCNNDDRCITH</sequence>
<comment type="caution">
    <text evidence="1">The sequence shown here is derived from an EMBL/GenBank/DDBJ whole genome shotgun (WGS) entry which is preliminary data.</text>
</comment>
<proteinExistence type="predicted"/>
<evidence type="ECO:0000313" key="1">
    <source>
        <dbReference type="EMBL" id="KAJ6642841.1"/>
    </source>
</evidence>